<evidence type="ECO:0000256" key="3">
    <source>
        <dbReference type="ARBA" id="ARBA00022741"/>
    </source>
</evidence>
<name>A0ABT2S336_9FIRM</name>
<accession>A0ABT2S336</accession>
<dbReference type="PROSITE" id="PS00211">
    <property type="entry name" value="ABC_TRANSPORTER_1"/>
    <property type="match status" value="1"/>
</dbReference>
<keyword evidence="2" id="KW-0813">Transport</keyword>
<dbReference type="InterPro" id="IPR003593">
    <property type="entry name" value="AAA+_ATPase"/>
</dbReference>
<comment type="similarity">
    <text evidence="1">Belongs to the ABC transporter superfamily.</text>
</comment>
<protein>
    <submittedName>
        <fullName evidence="6">ABC transporter ATP-binding protein</fullName>
    </submittedName>
</protein>
<dbReference type="CDD" id="cd03255">
    <property type="entry name" value="ABC_MJ0796_LolCDE_FtsE"/>
    <property type="match status" value="1"/>
</dbReference>
<dbReference type="PROSITE" id="PS50893">
    <property type="entry name" value="ABC_TRANSPORTER_2"/>
    <property type="match status" value="1"/>
</dbReference>
<dbReference type="InterPro" id="IPR003439">
    <property type="entry name" value="ABC_transporter-like_ATP-bd"/>
</dbReference>
<dbReference type="PANTHER" id="PTHR42798:SF2">
    <property type="entry name" value="ABC TRANSPORTER ATP-BINDING PROTEIN MG467-RELATED"/>
    <property type="match status" value="1"/>
</dbReference>
<evidence type="ECO:0000256" key="1">
    <source>
        <dbReference type="ARBA" id="ARBA00005417"/>
    </source>
</evidence>
<sequence length="239" mass="25990">MSSKEGQTVIEFRDVVRTYGEGEALQYAVNHINFTIDKGEFVVILGQSGAGKSTVLNMLGGMDQPTEGEVIIDGATISNMRDKQLSDYRAEKIGFIFQFYNLIPTLTAYENVALTKSIVKNAASADEMLAAVGLADHKDKFPSQLSGGEQQRVSIARALAKKPQIILGDEPTGALDSETGVIVLELLQKLGKEHGNTVVIVTHNADIAKCADKVIRMKNGKISEIVINENSLPVREVEW</sequence>
<dbReference type="Proteomes" id="UP001207605">
    <property type="component" value="Unassembled WGS sequence"/>
</dbReference>
<dbReference type="GO" id="GO:0005524">
    <property type="term" value="F:ATP binding"/>
    <property type="evidence" value="ECO:0007669"/>
    <property type="project" value="UniProtKB-KW"/>
</dbReference>
<evidence type="ECO:0000313" key="6">
    <source>
        <dbReference type="EMBL" id="MCU6698817.1"/>
    </source>
</evidence>
<dbReference type="Gene3D" id="3.40.50.300">
    <property type="entry name" value="P-loop containing nucleotide triphosphate hydrolases"/>
    <property type="match status" value="1"/>
</dbReference>
<keyword evidence="7" id="KW-1185">Reference proteome</keyword>
<dbReference type="RefSeq" id="WP_262580607.1">
    <property type="nucleotide sequence ID" value="NZ_JAOQJV010000001.1"/>
</dbReference>
<keyword evidence="4 6" id="KW-0067">ATP-binding</keyword>
<evidence type="ECO:0000259" key="5">
    <source>
        <dbReference type="PROSITE" id="PS50893"/>
    </source>
</evidence>
<evidence type="ECO:0000256" key="4">
    <source>
        <dbReference type="ARBA" id="ARBA00022840"/>
    </source>
</evidence>
<dbReference type="Pfam" id="PF00005">
    <property type="entry name" value="ABC_tran"/>
    <property type="match status" value="1"/>
</dbReference>
<gene>
    <name evidence="6" type="ORF">OCV65_00985</name>
</gene>
<evidence type="ECO:0000313" key="7">
    <source>
        <dbReference type="Proteomes" id="UP001207605"/>
    </source>
</evidence>
<proteinExistence type="inferred from homology"/>
<keyword evidence="3" id="KW-0547">Nucleotide-binding</keyword>
<dbReference type="SMART" id="SM00382">
    <property type="entry name" value="AAA"/>
    <property type="match status" value="1"/>
</dbReference>
<dbReference type="EMBL" id="JAOQJV010000001">
    <property type="protein sequence ID" value="MCU6698817.1"/>
    <property type="molecule type" value="Genomic_DNA"/>
</dbReference>
<dbReference type="PANTHER" id="PTHR42798">
    <property type="entry name" value="LIPOPROTEIN-RELEASING SYSTEM ATP-BINDING PROTEIN LOLD"/>
    <property type="match status" value="1"/>
</dbReference>
<feature type="domain" description="ABC transporter" evidence="5">
    <location>
        <begin position="10"/>
        <end position="238"/>
    </location>
</feature>
<dbReference type="SUPFAM" id="SSF52540">
    <property type="entry name" value="P-loop containing nucleoside triphosphate hydrolases"/>
    <property type="match status" value="1"/>
</dbReference>
<dbReference type="InterPro" id="IPR027417">
    <property type="entry name" value="P-loop_NTPase"/>
</dbReference>
<evidence type="ECO:0000256" key="2">
    <source>
        <dbReference type="ARBA" id="ARBA00022448"/>
    </source>
</evidence>
<comment type="caution">
    <text evidence="6">The sequence shown here is derived from an EMBL/GenBank/DDBJ whole genome shotgun (WGS) entry which is preliminary data.</text>
</comment>
<dbReference type="InterPro" id="IPR017871">
    <property type="entry name" value="ABC_transporter-like_CS"/>
</dbReference>
<organism evidence="6 7">
    <name type="scientific">Dorea ammoniilytica</name>
    <dbReference type="NCBI Taxonomy" id="2981788"/>
    <lineage>
        <taxon>Bacteria</taxon>
        <taxon>Bacillati</taxon>
        <taxon>Bacillota</taxon>
        <taxon>Clostridia</taxon>
        <taxon>Lachnospirales</taxon>
        <taxon>Lachnospiraceae</taxon>
        <taxon>Dorea</taxon>
    </lineage>
</organism>
<dbReference type="InterPro" id="IPR017911">
    <property type="entry name" value="MacB-like_ATP-bd"/>
</dbReference>
<reference evidence="6 7" key="1">
    <citation type="journal article" date="2021" name="ISME Commun">
        <title>Automated analysis of genomic sequences facilitates high-throughput and comprehensive description of bacteria.</title>
        <authorList>
            <person name="Hitch T.C.A."/>
        </authorList>
    </citation>
    <scope>NUCLEOTIDE SEQUENCE [LARGE SCALE GENOMIC DNA]</scope>
    <source>
        <strain evidence="6 7">Sanger_02</strain>
    </source>
</reference>